<dbReference type="OrthoDB" id="9807600at2"/>
<dbReference type="Proteomes" id="UP000181981">
    <property type="component" value="Unassembled WGS sequence"/>
</dbReference>
<dbReference type="Gene3D" id="3.10.450.50">
    <property type="match status" value="1"/>
</dbReference>
<reference evidence="2 4" key="2">
    <citation type="submission" date="2016-10" db="EMBL/GenBank/DDBJ databases">
        <authorList>
            <person name="de Groot N.N."/>
        </authorList>
    </citation>
    <scope>NUCLEOTIDE SEQUENCE [LARGE SCALE GENOMIC DNA]</scope>
    <source>
        <strain evidence="2 4">DSM 25947</strain>
    </source>
</reference>
<gene>
    <name evidence="1" type="ORF">FH5T_20680</name>
    <name evidence="2" type="ORF">SAMN05444285_14712</name>
</gene>
<dbReference type="eggNOG" id="COG4337">
    <property type="taxonomic scope" value="Bacteria"/>
</dbReference>
<reference evidence="1 3" key="1">
    <citation type="submission" date="2014-03" db="EMBL/GenBank/DDBJ databases">
        <title>Complete genome sequence of a deeply braunched marine Bacteroidia bacterium Draconibacterium orientale type strain FH5T.</title>
        <authorList>
            <person name="Li X."/>
            <person name="Wang X."/>
            <person name="Xie Z."/>
            <person name="Du Z."/>
            <person name="Chen G."/>
        </authorList>
    </citation>
    <scope>NUCLEOTIDE SEQUENCE [LARGE SCALE GENOMIC DNA]</scope>
    <source>
        <strain evidence="1 3">FH5</strain>
    </source>
</reference>
<dbReference type="HOGENOM" id="CLU_100902_1_0_10"/>
<accession>X5DKY0</accession>
<dbReference type="EMBL" id="FOHT01000047">
    <property type="protein sequence ID" value="SEU11262.1"/>
    <property type="molecule type" value="Genomic_DNA"/>
</dbReference>
<dbReference type="STRING" id="1168034.FH5T_20680"/>
<evidence type="ECO:0008006" key="5">
    <source>
        <dbReference type="Google" id="ProtNLM"/>
    </source>
</evidence>
<name>X5DKY0_9BACT</name>
<evidence type="ECO:0000313" key="4">
    <source>
        <dbReference type="Proteomes" id="UP000181981"/>
    </source>
</evidence>
<organism evidence="2 4">
    <name type="scientific">Draconibacterium orientale</name>
    <dbReference type="NCBI Taxonomy" id="1168034"/>
    <lineage>
        <taxon>Bacteria</taxon>
        <taxon>Pseudomonadati</taxon>
        <taxon>Bacteroidota</taxon>
        <taxon>Bacteroidia</taxon>
        <taxon>Marinilabiliales</taxon>
        <taxon>Prolixibacteraceae</taxon>
        <taxon>Draconibacterium</taxon>
    </lineage>
</organism>
<protein>
    <recommendedName>
        <fullName evidence="5">Phosphoribosyl-AMP cyclohydrolase</fullName>
    </recommendedName>
</protein>
<dbReference type="PIRSF" id="PIRSF028288">
    <property type="entry name" value="UCP028288"/>
    <property type="match status" value="1"/>
</dbReference>
<keyword evidence="3" id="KW-1185">Reference proteome</keyword>
<dbReference type="InterPro" id="IPR016878">
    <property type="entry name" value="MICAH-like"/>
</dbReference>
<evidence type="ECO:0000313" key="1">
    <source>
        <dbReference type="EMBL" id="AHW61212.1"/>
    </source>
</evidence>
<dbReference type="AlphaFoldDB" id="X5DKY0"/>
<sequence>MNEQFSKEDILKRQYDWGNGIIRIGKIYTAKGDYVKAAKEHIDDLYGYGESKVLFKPTKATDPQFRASKEEALSYFVGGNNEFPEDQGFALQPWEKVRFEVHGFIANFKQAIIMGNYFFIDANGGETKVEYTMGFFRAADNSLKLNLHHSSFPFKPE</sequence>
<evidence type="ECO:0000313" key="3">
    <source>
        <dbReference type="Proteomes" id="UP000023772"/>
    </source>
</evidence>
<dbReference type="Proteomes" id="UP000023772">
    <property type="component" value="Chromosome"/>
</dbReference>
<dbReference type="RefSeq" id="WP_051568073.1">
    <property type="nucleotide sequence ID" value="NZ_FOHT01000047.1"/>
</dbReference>
<dbReference type="KEGG" id="dori:FH5T_20680"/>
<proteinExistence type="predicted"/>
<evidence type="ECO:0000313" key="2">
    <source>
        <dbReference type="EMBL" id="SEU11262.1"/>
    </source>
</evidence>
<dbReference type="EMBL" id="CP007451">
    <property type="protein sequence ID" value="AHW61212.1"/>
    <property type="molecule type" value="Genomic_DNA"/>
</dbReference>